<dbReference type="InterPro" id="IPR012336">
    <property type="entry name" value="Thioredoxin-like_fold"/>
</dbReference>
<keyword evidence="2" id="KW-1015">Disulfide bond</keyword>
<evidence type="ECO:0000313" key="4">
    <source>
        <dbReference type="EMBL" id="ABL64520.1"/>
    </source>
</evidence>
<feature type="domain" description="Thioredoxin-like fold" evidence="3">
    <location>
        <begin position="3"/>
        <end position="76"/>
    </location>
</feature>
<accession>A1BDP3</accession>
<dbReference type="Gene3D" id="3.40.30.10">
    <property type="entry name" value="Glutaredoxin"/>
    <property type="match status" value="1"/>
</dbReference>
<gene>
    <name evidence="4" type="ordered locus">Cpha266_0462</name>
</gene>
<dbReference type="NCBIfam" id="TIGR00412">
    <property type="entry name" value="redox_disulf_2"/>
    <property type="match status" value="1"/>
</dbReference>
<dbReference type="RefSeq" id="WP_011744353.1">
    <property type="nucleotide sequence ID" value="NC_008639.1"/>
</dbReference>
<dbReference type="PANTHER" id="PTHR36450">
    <property type="entry name" value="THIOREDOXIN"/>
    <property type="match status" value="1"/>
</dbReference>
<feature type="active site" description="Nucleophile" evidence="1">
    <location>
        <position position="11"/>
    </location>
</feature>
<dbReference type="Pfam" id="PF13192">
    <property type="entry name" value="Thioredoxin_3"/>
    <property type="match status" value="1"/>
</dbReference>
<evidence type="ECO:0000313" key="5">
    <source>
        <dbReference type="Proteomes" id="UP000008701"/>
    </source>
</evidence>
<organism evidence="4 5">
    <name type="scientific">Chlorobium phaeobacteroides (strain DSM 266 / SMG 266 / 2430)</name>
    <dbReference type="NCBI Taxonomy" id="290317"/>
    <lineage>
        <taxon>Bacteria</taxon>
        <taxon>Pseudomonadati</taxon>
        <taxon>Chlorobiota</taxon>
        <taxon>Chlorobiia</taxon>
        <taxon>Chlorobiales</taxon>
        <taxon>Chlorobiaceae</taxon>
        <taxon>Chlorobium/Pelodictyon group</taxon>
        <taxon>Chlorobium</taxon>
    </lineage>
</organism>
<dbReference type="InterPro" id="IPR036249">
    <property type="entry name" value="Thioredoxin-like_sf"/>
</dbReference>
<dbReference type="OrthoDB" id="9800630at2"/>
<feature type="disulfide bond" description="Redox-active" evidence="2">
    <location>
        <begin position="11"/>
        <end position="14"/>
    </location>
</feature>
<proteinExistence type="predicted"/>
<keyword evidence="5" id="KW-1185">Reference proteome</keyword>
<dbReference type="KEGG" id="cph:Cpha266_0462"/>
<dbReference type="eggNOG" id="COG0526">
    <property type="taxonomic scope" value="Bacteria"/>
</dbReference>
<evidence type="ECO:0000256" key="2">
    <source>
        <dbReference type="PIRSR" id="PIRSR037031-51"/>
    </source>
</evidence>
<dbReference type="InterPro" id="IPR005243">
    <property type="entry name" value="THIRX-like_proc"/>
</dbReference>
<name>A1BDP3_CHLPD</name>
<dbReference type="PIRSF" id="PIRSF037031">
    <property type="entry name" value="Redox_disulphide_2"/>
    <property type="match status" value="1"/>
</dbReference>
<protein>
    <submittedName>
        <fullName evidence="4">Redox-active disulfide protein 2</fullName>
    </submittedName>
</protein>
<evidence type="ECO:0000256" key="1">
    <source>
        <dbReference type="PIRSR" id="PIRSR037031-50"/>
    </source>
</evidence>
<reference evidence="4 5" key="1">
    <citation type="submission" date="2006-12" db="EMBL/GenBank/DDBJ databases">
        <title>Complete sequence of Chlorobium phaeobacteroides DSM 266.</title>
        <authorList>
            <consortium name="US DOE Joint Genome Institute"/>
            <person name="Copeland A."/>
            <person name="Lucas S."/>
            <person name="Lapidus A."/>
            <person name="Barry K."/>
            <person name="Detter J.C."/>
            <person name="Glavina del Rio T."/>
            <person name="Hammon N."/>
            <person name="Israni S."/>
            <person name="Pitluck S."/>
            <person name="Goltsman E."/>
            <person name="Schmutz J."/>
            <person name="Larimer F."/>
            <person name="Land M."/>
            <person name="Hauser L."/>
            <person name="Mikhailova N."/>
            <person name="Li T."/>
            <person name="Overmann J."/>
            <person name="Bryant D.A."/>
            <person name="Richardson P."/>
        </authorList>
    </citation>
    <scope>NUCLEOTIDE SEQUENCE [LARGE SCALE GENOMIC DNA]</scope>
    <source>
        <strain evidence="4 5">DSM 266</strain>
    </source>
</reference>
<dbReference type="Proteomes" id="UP000008701">
    <property type="component" value="Chromosome"/>
</dbReference>
<dbReference type="SUPFAM" id="SSF52833">
    <property type="entry name" value="Thioredoxin-like"/>
    <property type="match status" value="1"/>
</dbReference>
<dbReference type="AlphaFoldDB" id="A1BDP3"/>
<dbReference type="HOGENOM" id="CLU_090389_18_2_10"/>
<dbReference type="STRING" id="290317.Cpha266_0462"/>
<dbReference type="PANTHER" id="PTHR36450:SF1">
    <property type="entry name" value="THIOREDOXIN"/>
    <property type="match status" value="1"/>
</dbReference>
<feature type="active site" description="Nucleophile" evidence="1">
    <location>
        <position position="14"/>
    </location>
</feature>
<sequence length="78" mass="8431">MKRVKVLGSGCAKCGQLMDAVKAVIAAEGLDASVEKVEDMQQIMAYQVLSTPALVVDEVVLSRGRVPSRDELKDLLTR</sequence>
<evidence type="ECO:0000259" key="3">
    <source>
        <dbReference type="Pfam" id="PF13192"/>
    </source>
</evidence>
<keyword evidence="2" id="KW-0676">Redox-active center</keyword>
<dbReference type="EMBL" id="CP000492">
    <property type="protein sequence ID" value="ABL64520.1"/>
    <property type="molecule type" value="Genomic_DNA"/>
</dbReference>